<comment type="cofactor">
    <cofactor evidence="1">
        <name>heme b</name>
        <dbReference type="ChEBI" id="CHEBI:60344"/>
    </cofactor>
</comment>
<evidence type="ECO:0000256" key="7">
    <source>
        <dbReference type="ARBA" id="ARBA00022723"/>
    </source>
</evidence>
<dbReference type="SUPFAM" id="SSF81342">
    <property type="entry name" value="Transmembrane di-heme cytochromes"/>
    <property type="match status" value="1"/>
</dbReference>
<feature type="transmembrane region" description="Helical" evidence="13">
    <location>
        <begin position="139"/>
        <end position="166"/>
    </location>
</feature>
<evidence type="ECO:0000256" key="5">
    <source>
        <dbReference type="ARBA" id="ARBA00022617"/>
    </source>
</evidence>
<dbReference type="GO" id="GO:0005886">
    <property type="term" value="C:plasma membrane"/>
    <property type="evidence" value="ECO:0007669"/>
    <property type="project" value="UniProtKB-SubCell"/>
</dbReference>
<dbReference type="Gene3D" id="1.20.950.20">
    <property type="entry name" value="Transmembrane di-heme cytochromes, Chain C"/>
    <property type="match status" value="1"/>
</dbReference>
<dbReference type="Proteomes" id="UP000282125">
    <property type="component" value="Unassembled WGS sequence"/>
</dbReference>
<evidence type="ECO:0000256" key="10">
    <source>
        <dbReference type="ARBA" id="ARBA00023004"/>
    </source>
</evidence>
<feature type="domain" description="Lipid/polyisoprenoid-binding YceI-like" evidence="14">
    <location>
        <begin position="242"/>
        <end position="395"/>
    </location>
</feature>
<evidence type="ECO:0000313" key="16">
    <source>
        <dbReference type="Proteomes" id="UP000282125"/>
    </source>
</evidence>
<evidence type="ECO:0000256" key="6">
    <source>
        <dbReference type="ARBA" id="ARBA00022692"/>
    </source>
</evidence>
<dbReference type="Pfam" id="PF04264">
    <property type="entry name" value="YceI"/>
    <property type="match status" value="1"/>
</dbReference>
<feature type="transmembrane region" description="Helical" evidence="13">
    <location>
        <begin position="199"/>
        <end position="220"/>
    </location>
</feature>
<dbReference type="PANTHER" id="PTHR30529">
    <property type="entry name" value="CYTOCHROME B561"/>
    <property type="match status" value="1"/>
</dbReference>
<dbReference type="InterPro" id="IPR011577">
    <property type="entry name" value="Cyt_b561_bac/Ni-Hgenase"/>
</dbReference>
<comment type="similarity">
    <text evidence="12">Belongs to the cytochrome b561 family.</text>
</comment>
<reference evidence="15 16" key="1">
    <citation type="submission" date="2018-11" db="EMBL/GenBank/DDBJ databases">
        <title>Gemmobacter sp. nov., YIM 102744-1 draft genome.</title>
        <authorList>
            <person name="Li G."/>
            <person name="Jiang Y."/>
        </authorList>
    </citation>
    <scope>NUCLEOTIDE SEQUENCE [LARGE SCALE GENOMIC DNA]</scope>
    <source>
        <strain evidence="15 16">YIM 102744-1</strain>
    </source>
</reference>
<keyword evidence="4" id="KW-1003">Cell membrane</keyword>
<dbReference type="InterPro" id="IPR036761">
    <property type="entry name" value="TTHA0802/YceI-like_sf"/>
</dbReference>
<evidence type="ECO:0000256" key="4">
    <source>
        <dbReference type="ARBA" id="ARBA00022475"/>
    </source>
</evidence>
<feature type="transmembrane region" description="Helical" evidence="13">
    <location>
        <begin position="16"/>
        <end position="35"/>
    </location>
</feature>
<sequence>MSLKNTPRSYGRLARGLHWATALLILTTFPLGWYAEGLPYDSSEALAWKAGVFSLHKTLGIAAFFTGLTRILWALTQVHPVPVNPEYRAANWLAALVHYGLYAALLLVPLAGWVHHAAAEGFAPILWPFGQSLPMVPKSLALADAAGMAHVIATRVLLALLILHIAGAMKHAVIDRDGTLSRMLTGRAAGAPGSKSRGAALAAAVLWGGAAVLTGAAVSYSPTAETPAAPRVQSVAAAEPGAWQVLDGSLKIAVVQMGSRVEGEFASWDAAIRFDPAATEGNEAEVRIALASLKLGAVSDQATGPDFLNAAAFAEARYTARLRPEGENWLAEGELLLNGRSLPLNMSYTLTPEEGVTRMSGRTTIDRRSFGIGENYPDEASVGFVVEVLVDLTAVPATASPETGE</sequence>
<dbReference type="GO" id="GO:0020037">
    <property type="term" value="F:heme binding"/>
    <property type="evidence" value="ECO:0007669"/>
    <property type="project" value="TreeGrafter"/>
</dbReference>
<dbReference type="Gene3D" id="2.40.128.110">
    <property type="entry name" value="Lipid/polyisoprenoid-binding, YceI-like"/>
    <property type="match status" value="1"/>
</dbReference>
<evidence type="ECO:0000256" key="3">
    <source>
        <dbReference type="ARBA" id="ARBA00022448"/>
    </source>
</evidence>
<evidence type="ECO:0000256" key="11">
    <source>
        <dbReference type="ARBA" id="ARBA00023136"/>
    </source>
</evidence>
<evidence type="ECO:0000256" key="2">
    <source>
        <dbReference type="ARBA" id="ARBA00004651"/>
    </source>
</evidence>
<keyword evidence="7" id="KW-0479">Metal-binding</keyword>
<keyword evidence="11 13" id="KW-0472">Membrane</keyword>
<evidence type="ECO:0000259" key="14">
    <source>
        <dbReference type="SMART" id="SM00867"/>
    </source>
</evidence>
<keyword evidence="16" id="KW-1185">Reference proteome</keyword>
<keyword evidence="6 13" id="KW-0812">Transmembrane</keyword>
<comment type="subcellular location">
    <subcellularLocation>
        <location evidence="2">Cell membrane</location>
        <topology evidence="2">Multi-pass membrane protein</topology>
    </subcellularLocation>
</comment>
<dbReference type="InterPro" id="IPR052168">
    <property type="entry name" value="Cytochrome_b561_oxidase"/>
</dbReference>
<evidence type="ECO:0000256" key="9">
    <source>
        <dbReference type="ARBA" id="ARBA00022989"/>
    </source>
</evidence>
<keyword evidence="10" id="KW-0408">Iron</keyword>
<dbReference type="PANTHER" id="PTHR30529:SF1">
    <property type="entry name" value="CYTOCHROME B561 HOMOLOG 2"/>
    <property type="match status" value="1"/>
</dbReference>
<proteinExistence type="inferred from homology"/>
<feature type="transmembrane region" description="Helical" evidence="13">
    <location>
        <begin position="55"/>
        <end position="75"/>
    </location>
</feature>
<gene>
    <name evidence="15" type="ORF">EG244_17850</name>
</gene>
<name>A0A3P3D8F4_9RHOB</name>
<accession>A0A3P3D8F4</accession>
<keyword evidence="3" id="KW-0813">Transport</keyword>
<keyword evidence="8" id="KW-0249">Electron transport</keyword>
<dbReference type="AlphaFoldDB" id="A0A3P3D8F4"/>
<keyword evidence="9 13" id="KW-1133">Transmembrane helix</keyword>
<evidence type="ECO:0000256" key="8">
    <source>
        <dbReference type="ARBA" id="ARBA00022982"/>
    </source>
</evidence>
<evidence type="ECO:0000256" key="13">
    <source>
        <dbReference type="SAM" id="Phobius"/>
    </source>
</evidence>
<dbReference type="GO" id="GO:0009055">
    <property type="term" value="F:electron transfer activity"/>
    <property type="evidence" value="ECO:0007669"/>
    <property type="project" value="InterPro"/>
</dbReference>
<dbReference type="InterPro" id="IPR007372">
    <property type="entry name" value="Lipid/polyisoprenoid-bd_YceI"/>
</dbReference>
<organism evidence="15 16">
    <name type="scientific">Falsigemmobacter faecalis</name>
    <dbReference type="NCBI Taxonomy" id="2488730"/>
    <lineage>
        <taxon>Bacteria</taxon>
        <taxon>Pseudomonadati</taxon>
        <taxon>Pseudomonadota</taxon>
        <taxon>Alphaproteobacteria</taxon>
        <taxon>Rhodobacterales</taxon>
        <taxon>Paracoccaceae</taxon>
        <taxon>Falsigemmobacter</taxon>
    </lineage>
</organism>
<dbReference type="RefSeq" id="WP_124966530.1">
    <property type="nucleotide sequence ID" value="NZ_RRAZ01000040.1"/>
</dbReference>
<dbReference type="GO" id="GO:0022904">
    <property type="term" value="P:respiratory electron transport chain"/>
    <property type="evidence" value="ECO:0007669"/>
    <property type="project" value="InterPro"/>
</dbReference>
<dbReference type="OrthoDB" id="1247465at2"/>
<feature type="transmembrane region" description="Helical" evidence="13">
    <location>
        <begin position="96"/>
        <end position="119"/>
    </location>
</feature>
<dbReference type="GO" id="GO:0046872">
    <property type="term" value="F:metal ion binding"/>
    <property type="evidence" value="ECO:0007669"/>
    <property type="project" value="UniProtKB-KW"/>
</dbReference>
<keyword evidence="5" id="KW-0349">Heme</keyword>
<dbReference type="SUPFAM" id="SSF101874">
    <property type="entry name" value="YceI-like"/>
    <property type="match status" value="1"/>
</dbReference>
<comment type="caution">
    <text evidence="15">The sequence shown here is derived from an EMBL/GenBank/DDBJ whole genome shotgun (WGS) entry which is preliminary data.</text>
</comment>
<dbReference type="InterPro" id="IPR016174">
    <property type="entry name" value="Di-haem_cyt_TM"/>
</dbReference>
<evidence type="ECO:0000256" key="12">
    <source>
        <dbReference type="ARBA" id="ARBA00037975"/>
    </source>
</evidence>
<dbReference type="Pfam" id="PF01292">
    <property type="entry name" value="Ni_hydr_CYTB"/>
    <property type="match status" value="1"/>
</dbReference>
<protein>
    <submittedName>
        <fullName evidence="15">Cytochrome</fullName>
    </submittedName>
</protein>
<evidence type="ECO:0000256" key="1">
    <source>
        <dbReference type="ARBA" id="ARBA00001970"/>
    </source>
</evidence>
<dbReference type="SMART" id="SM00867">
    <property type="entry name" value="YceI"/>
    <property type="match status" value="1"/>
</dbReference>
<dbReference type="EMBL" id="RRAZ01000040">
    <property type="protein sequence ID" value="RRH69866.1"/>
    <property type="molecule type" value="Genomic_DNA"/>
</dbReference>
<evidence type="ECO:0000313" key="15">
    <source>
        <dbReference type="EMBL" id="RRH69866.1"/>
    </source>
</evidence>